<dbReference type="Proteomes" id="UP000184096">
    <property type="component" value="Chromosome I"/>
</dbReference>
<proteinExistence type="predicted"/>
<sequence length="82" mass="9292">MEMARVLSAKSGDHGKPTLPLLRFYLIESPTESENKRIADATREALLKTIAARQFWKVASAMQRRRGALSRTGYSKNTERLL</sequence>
<evidence type="ECO:0000313" key="2">
    <source>
        <dbReference type="Proteomes" id="UP000184096"/>
    </source>
</evidence>
<dbReference type="AlphaFoldDB" id="A0A1M7UNC9"/>
<name>A0A1M7UNC9_9BRAD</name>
<dbReference type="EMBL" id="LT670849">
    <property type="protein sequence ID" value="SHN84450.1"/>
    <property type="molecule type" value="Genomic_DNA"/>
</dbReference>
<protein>
    <submittedName>
        <fullName evidence="1">Uncharacterized protein</fullName>
    </submittedName>
</protein>
<organism evidence="1 2">
    <name type="scientific">Bradyrhizobium erythrophlei</name>
    <dbReference type="NCBI Taxonomy" id="1437360"/>
    <lineage>
        <taxon>Bacteria</taxon>
        <taxon>Pseudomonadati</taxon>
        <taxon>Pseudomonadota</taxon>
        <taxon>Alphaproteobacteria</taxon>
        <taxon>Hyphomicrobiales</taxon>
        <taxon>Nitrobacteraceae</taxon>
        <taxon>Bradyrhizobium</taxon>
    </lineage>
</organism>
<gene>
    <name evidence="1" type="ORF">SAMN05444170_5899</name>
</gene>
<accession>A0A1M7UNC9</accession>
<keyword evidence="2" id="KW-1185">Reference proteome</keyword>
<evidence type="ECO:0000313" key="1">
    <source>
        <dbReference type="EMBL" id="SHN84450.1"/>
    </source>
</evidence>
<reference evidence="2" key="1">
    <citation type="submission" date="2016-11" db="EMBL/GenBank/DDBJ databases">
        <authorList>
            <person name="Varghese N."/>
            <person name="Submissions S."/>
        </authorList>
    </citation>
    <scope>NUCLEOTIDE SEQUENCE [LARGE SCALE GENOMIC DNA]</scope>
    <source>
        <strain evidence="2">GAS401</strain>
    </source>
</reference>